<dbReference type="Pfam" id="PF10776">
    <property type="entry name" value="DUF2600"/>
    <property type="match status" value="1"/>
</dbReference>
<dbReference type="InterPro" id="IPR019712">
    <property type="entry name" value="YtpB-like"/>
</dbReference>
<sequence>MKIPNSLSQVLATCYKDLFPQVNNMLSKWRDYANQIPNEELRTQALASIDSKTFHCEGGSIYATLAREKWQKAIDFIVSYQTISDYLDNLCDRSQSLDPVDFRQLHQAQLDAIRIEPEIDQVNYYKYRDDQDDQGYLKSLVLECQRIIKQIPNYDQIQPYIERLASLYVDLQVHKHVVEHERVYRLTEWFEHENEDEDLRWYEFSAATGSTLGVFCLISYGLANEQHGRVIQEAFFPSLQGLHILLDYFIDQHEDEVEGDLNFVNYYQDENEKLERMAQMIKQARQNLTNIPDQNFHQLIVDGLVGLYLSDPKVKQIKTSDNAIKYLLQSAGWRAKIVYWNGKAYRKFKSYKSKSA</sequence>
<protein>
    <submittedName>
        <fullName evidence="2">Tetraprenyl-beta-curcumene synthase</fullName>
    </submittedName>
</protein>
<evidence type="ECO:0000256" key="1">
    <source>
        <dbReference type="SAM" id="Coils"/>
    </source>
</evidence>
<dbReference type="Proteomes" id="UP001500740">
    <property type="component" value="Unassembled WGS sequence"/>
</dbReference>
<keyword evidence="3" id="KW-1185">Reference proteome</keyword>
<dbReference type="EMBL" id="BAAACZ010000017">
    <property type="protein sequence ID" value="GAA0465064.1"/>
    <property type="molecule type" value="Genomic_DNA"/>
</dbReference>
<organism evidence="2 3">
    <name type="scientific">Alkalibacillus silvisoli</name>
    <dbReference type="NCBI Taxonomy" id="392823"/>
    <lineage>
        <taxon>Bacteria</taxon>
        <taxon>Bacillati</taxon>
        <taxon>Bacillota</taxon>
        <taxon>Bacilli</taxon>
        <taxon>Bacillales</taxon>
        <taxon>Bacillaceae</taxon>
        <taxon>Alkalibacillus</taxon>
    </lineage>
</organism>
<evidence type="ECO:0000313" key="3">
    <source>
        <dbReference type="Proteomes" id="UP001500740"/>
    </source>
</evidence>
<dbReference type="RefSeq" id="WP_343783520.1">
    <property type="nucleotide sequence ID" value="NZ_BAAACZ010000017.1"/>
</dbReference>
<accession>A0ABN1A156</accession>
<comment type="caution">
    <text evidence="2">The sequence shown here is derived from an EMBL/GenBank/DDBJ whole genome shotgun (WGS) entry which is preliminary data.</text>
</comment>
<keyword evidence="1" id="KW-0175">Coiled coil</keyword>
<name>A0ABN1A156_9BACI</name>
<reference evidence="2 3" key="1">
    <citation type="journal article" date="2019" name="Int. J. Syst. Evol. Microbiol.">
        <title>The Global Catalogue of Microorganisms (GCM) 10K type strain sequencing project: providing services to taxonomists for standard genome sequencing and annotation.</title>
        <authorList>
            <consortium name="The Broad Institute Genomics Platform"/>
            <consortium name="The Broad Institute Genome Sequencing Center for Infectious Disease"/>
            <person name="Wu L."/>
            <person name="Ma J."/>
        </authorList>
    </citation>
    <scope>NUCLEOTIDE SEQUENCE [LARGE SCALE GENOMIC DNA]</scope>
    <source>
        <strain evidence="2 3">JCM 14193</strain>
    </source>
</reference>
<gene>
    <name evidence="2" type="primary">tbcS</name>
    <name evidence="2" type="ORF">GCM10008935_21080</name>
</gene>
<feature type="coiled-coil region" evidence="1">
    <location>
        <begin position="264"/>
        <end position="291"/>
    </location>
</feature>
<proteinExistence type="predicted"/>
<evidence type="ECO:0000313" key="2">
    <source>
        <dbReference type="EMBL" id="GAA0465064.1"/>
    </source>
</evidence>